<accession>A0A397STS8</accession>
<protein>
    <submittedName>
        <fullName evidence="3">Kinase-like domain-containing protein</fullName>
    </submittedName>
</protein>
<dbReference type="PRINTS" id="PR00109">
    <property type="entry name" value="TYRKINASE"/>
</dbReference>
<evidence type="ECO:0000256" key="1">
    <source>
        <dbReference type="PROSITE-ProRule" id="PRU10141"/>
    </source>
</evidence>
<reference evidence="3 4" key="1">
    <citation type="submission" date="2018-06" db="EMBL/GenBank/DDBJ databases">
        <title>Comparative genomics reveals the genomic features of Rhizophagus irregularis, R. cerebriforme, R. diaphanum and Gigaspora rosea, and their symbiotic lifestyle signature.</title>
        <authorList>
            <person name="Morin E."/>
            <person name="San Clemente H."/>
            <person name="Chen E.C.H."/>
            <person name="De La Providencia I."/>
            <person name="Hainaut M."/>
            <person name="Kuo A."/>
            <person name="Kohler A."/>
            <person name="Murat C."/>
            <person name="Tang N."/>
            <person name="Roy S."/>
            <person name="Loubradou J."/>
            <person name="Henrissat B."/>
            <person name="Grigoriev I.V."/>
            <person name="Corradi N."/>
            <person name="Roux C."/>
            <person name="Martin F.M."/>
        </authorList>
    </citation>
    <scope>NUCLEOTIDE SEQUENCE [LARGE SCALE GENOMIC DNA]</scope>
    <source>
        <strain evidence="3 4">DAOM 227022</strain>
    </source>
</reference>
<feature type="domain" description="Protein kinase" evidence="2">
    <location>
        <begin position="36"/>
        <end position="296"/>
    </location>
</feature>
<dbReference type="Gene3D" id="1.10.510.10">
    <property type="entry name" value="Transferase(Phosphotransferase) domain 1"/>
    <property type="match status" value="3"/>
</dbReference>
<dbReference type="InterPro" id="IPR001245">
    <property type="entry name" value="Ser-Thr/Tyr_kinase_cat_dom"/>
</dbReference>
<dbReference type="GO" id="GO:0005524">
    <property type="term" value="F:ATP binding"/>
    <property type="evidence" value="ECO:0007669"/>
    <property type="project" value="UniProtKB-UniRule"/>
</dbReference>
<dbReference type="Proteomes" id="UP000265703">
    <property type="component" value="Unassembled WGS sequence"/>
</dbReference>
<comment type="caution">
    <text evidence="3">The sequence shown here is derived from an EMBL/GenBank/DDBJ whole genome shotgun (WGS) entry which is preliminary data.</text>
</comment>
<dbReference type="EMBL" id="QKYT01000222">
    <property type="protein sequence ID" value="RIA89378.1"/>
    <property type="molecule type" value="Genomic_DNA"/>
</dbReference>
<keyword evidence="1" id="KW-0547">Nucleotide-binding</keyword>
<dbReference type="InterPro" id="IPR000719">
    <property type="entry name" value="Prot_kinase_dom"/>
</dbReference>
<dbReference type="STRING" id="658196.A0A397STS8"/>
<dbReference type="InterPro" id="IPR011009">
    <property type="entry name" value="Kinase-like_dom_sf"/>
</dbReference>
<keyword evidence="3" id="KW-0418">Kinase</keyword>
<dbReference type="InterPro" id="IPR017441">
    <property type="entry name" value="Protein_kinase_ATP_BS"/>
</dbReference>
<dbReference type="InterPro" id="IPR051681">
    <property type="entry name" value="Ser/Thr_Kinases-Pseudokinases"/>
</dbReference>
<organism evidence="3 4">
    <name type="scientific">Glomus cerebriforme</name>
    <dbReference type="NCBI Taxonomy" id="658196"/>
    <lineage>
        <taxon>Eukaryota</taxon>
        <taxon>Fungi</taxon>
        <taxon>Fungi incertae sedis</taxon>
        <taxon>Mucoromycota</taxon>
        <taxon>Glomeromycotina</taxon>
        <taxon>Glomeromycetes</taxon>
        <taxon>Glomerales</taxon>
        <taxon>Glomeraceae</taxon>
        <taxon>Glomus</taxon>
    </lineage>
</organism>
<dbReference type="PROSITE" id="PS00107">
    <property type="entry name" value="PROTEIN_KINASE_ATP"/>
    <property type="match status" value="1"/>
</dbReference>
<dbReference type="PROSITE" id="PS50011">
    <property type="entry name" value="PROTEIN_KINASE_DOM"/>
    <property type="match status" value="2"/>
</dbReference>
<dbReference type="AlphaFoldDB" id="A0A397STS8"/>
<dbReference type="GO" id="GO:0004674">
    <property type="term" value="F:protein serine/threonine kinase activity"/>
    <property type="evidence" value="ECO:0007669"/>
    <property type="project" value="TreeGrafter"/>
</dbReference>
<dbReference type="Pfam" id="PF07714">
    <property type="entry name" value="PK_Tyr_Ser-Thr"/>
    <property type="match status" value="3"/>
</dbReference>
<gene>
    <name evidence="3" type="ORF">C1645_876769</name>
</gene>
<evidence type="ECO:0000313" key="4">
    <source>
        <dbReference type="Proteomes" id="UP000265703"/>
    </source>
</evidence>
<keyword evidence="1" id="KW-0067">ATP-binding</keyword>
<dbReference type="SUPFAM" id="SSF56112">
    <property type="entry name" value="Protein kinase-like (PK-like)"/>
    <property type="match status" value="2"/>
</dbReference>
<evidence type="ECO:0000313" key="3">
    <source>
        <dbReference type="EMBL" id="RIA89378.1"/>
    </source>
</evidence>
<keyword evidence="3" id="KW-0808">Transferase</keyword>
<feature type="binding site" evidence="1">
    <location>
        <position position="65"/>
    </location>
    <ligand>
        <name>ATP</name>
        <dbReference type="ChEBI" id="CHEBI:30616"/>
    </ligand>
</feature>
<evidence type="ECO:0000259" key="2">
    <source>
        <dbReference type="PROSITE" id="PS50011"/>
    </source>
</evidence>
<sequence>MSNNIEKQDDEDTNGITWIKEAIDKGYFKYYEYEDFSNIQEIGCGGFARVYRANWKNSEQFFALKSFLNLNNINGKELVRELRIQKDIHFHENIMELQSLRQNSQLKNYVLVMEYADSGTLKNYLEKNFSKLTWDDKYNMAYQLACAVSCLHNEGMVHRDLHSKNVLIHQNTIKLADFGLSRRINASSISSKQSKLFGIVPYIDPTKFDKQKKYILSKTNDIYSIGVLLWEISSGQPPFCNEDDFALVIAISRGRREIPVPDTPEDYAKVYTECWDSDPDKRQTINQVVERLRALIAKANVTTENYQTANLQSSVSDNGALSISRSLHQNLYQEINKFYKKDIVEKNNFSNVVIGASVKKVEDKTNEVKAAYSKELTEGDTIEWIEKAIYKKYLKYYEYKHFINIKEIRNGDSGKLFRANLNGNLNQYLLKSYFLNNSTVKEIIYELGLYRDVHHNNIINFYGITKKFESDDQGQLENYMLVMEYVDSDSLRNYLKKWFDDLTWDDKYNFAYQMADAISFLHNNEIVHRDLHSGNVLSLNKESDIYSLGVLFWEISSGIPPFSEQNDVMLPYKISQGYREKIVPGTPEDYVNLYTECWDGEPDKRPTASQILARLTIVNKQIYPSSEQNSSSHRGSNKSPANFKDPDLFAITSNDIILWDINVVVNGIAEFVIKITNEGKEPTLRETHILDYLNDHSINLEKMYD</sequence>
<dbReference type="PANTHER" id="PTHR44329">
    <property type="entry name" value="SERINE/THREONINE-PROTEIN KINASE TNNI3K-RELATED"/>
    <property type="match status" value="1"/>
</dbReference>
<keyword evidence="4" id="KW-1185">Reference proteome</keyword>
<name>A0A397STS8_9GLOM</name>
<proteinExistence type="predicted"/>
<dbReference type="OrthoDB" id="2431639at2759"/>
<feature type="domain" description="Protein kinase" evidence="2">
    <location>
        <begin position="402"/>
        <end position="705"/>
    </location>
</feature>